<feature type="domain" description="RRM" evidence="2">
    <location>
        <begin position="30"/>
        <end position="94"/>
    </location>
</feature>
<keyword evidence="1" id="KW-0694">RNA-binding</keyword>
<dbReference type="SUPFAM" id="SSF54928">
    <property type="entry name" value="RNA-binding domain, RBD"/>
    <property type="match status" value="1"/>
</dbReference>
<evidence type="ECO:0000313" key="3">
    <source>
        <dbReference type="EMBL" id="OMO78225.1"/>
    </source>
</evidence>
<dbReference type="InterPro" id="IPR035979">
    <property type="entry name" value="RBD_domain_sf"/>
</dbReference>
<organism evidence="3 4">
    <name type="scientific">Corchorus capsularis</name>
    <name type="common">Jute</name>
    <dbReference type="NCBI Taxonomy" id="210143"/>
    <lineage>
        <taxon>Eukaryota</taxon>
        <taxon>Viridiplantae</taxon>
        <taxon>Streptophyta</taxon>
        <taxon>Embryophyta</taxon>
        <taxon>Tracheophyta</taxon>
        <taxon>Spermatophyta</taxon>
        <taxon>Magnoliopsida</taxon>
        <taxon>eudicotyledons</taxon>
        <taxon>Gunneridae</taxon>
        <taxon>Pentapetalae</taxon>
        <taxon>rosids</taxon>
        <taxon>malvids</taxon>
        <taxon>Malvales</taxon>
        <taxon>Malvaceae</taxon>
        <taxon>Grewioideae</taxon>
        <taxon>Apeibeae</taxon>
        <taxon>Corchorus</taxon>
    </lineage>
</organism>
<keyword evidence="4" id="KW-1185">Reference proteome</keyword>
<gene>
    <name evidence="3" type="ORF">CCACVL1_14567</name>
</gene>
<accession>A0A1R3I6J0</accession>
<dbReference type="Proteomes" id="UP000188268">
    <property type="component" value="Unassembled WGS sequence"/>
</dbReference>
<dbReference type="EMBL" id="AWWV01010595">
    <property type="protein sequence ID" value="OMO78225.1"/>
    <property type="molecule type" value="Genomic_DNA"/>
</dbReference>
<evidence type="ECO:0000313" key="4">
    <source>
        <dbReference type="Proteomes" id="UP000188268"/>
    </source>
</evidence>
<dbReference type="InterPro" id="IPR000504">
    <property type="entry name" value="RRM_dom"/>
</dbReference>
<dbReference type="AlphaFoldDB" id="A0A1R3I6J0"/>
<evidence type="ECO:0000259" key="2">
    <source>
        <dbReference type="PROSITE" id="PS50102"/>
    </source>
</evidence>
<dbReference type="Gramene" id="OMO78225">
    <property type="protein sequence ID" value="OMO78225"/>
    <property type="gene ID" value="CCACVL1_14567"/>
</dbReference>
<dbReference type="InterPro" id="IPR012677">
    <property type="entry name" value="Nucleotide-bd_a/b_plait_sf"/>
</dbReference>
<dbReference type="Gene3D" id="3.30.70.330">
    <property type="match status" value="1"/>
</dbReference>
<comment type="caution">
    <text evidence="3">The sequence shown here is derived from an EMBL/GenBank/DDBJ whole genome shotgun (WGS) entry which is preliminary data.</text>
</comment>
<dbReference type="STRING" id="210143.A0A1R3I6J0"/>
<dbReference type="GO" id="GO:0003723">
    <property type="term" value="F:RNA binding"/>
    <property type="evidence" value="ECO:0007669"/>
    <property type="project" value="UniProtKB-UniRule"/>
</dbReference>
<reference evidence="3 4" key="1">
    <citation type="submission" date="2013-09" db="EMBL/GenBank/DDBJ databases">
        <title>Corchorus capsularis genome sequencing.</title>
        <authorList>
            <person name="Alam M."/>
            <person name="Haque M.S."/>
            <person name="Islam M.S."/>
            <person name="Emdad E.M."/>
            <person name="Islam M.M."/>
            <person name="Ahmed B."/>
            <person name="Halim A."/>
            <person name="Hossen Q.M.M."/>
            <person name="Hossain M.Z."/>
            <person name="Ahmed R."/>
            <person name="Khan M.M."/>
            <person name="Islam R."/>
            <person name="Rashid M.M."/>
            <person name="Khan S.A."/>
            <person name="Rahman M.S."/>
            <person name="Alam M."/>
        </authorList>
    </citation>
    <scope>NUCLEOTIDE SEQUENCE [LARGE SCALE GENOMIC DNA]</scope>
    <source>
        <strain evidence="4">cv. CVL-1</strain>
        <tissue evidence="3">Whole seedling</tissue>
    </source>
</reference>
<name>A0A1R3I6J0_COCAP</name>
<proteinExistence type="predicted"/>
<dbReference type="PROSITE" id="PS50102">
    <property type="entry name" value="RRM"/>
    <property type="match status" value="1"/>
</dbReference>
<sequence>MAEITSEARWIGDLYCTRFSLVMCVAMLGKQFFGKRHFGRVMDVYIPKSARFGSRGSGFAFIRYKLEKDAFRAIEEGSGLIIGGGKIVVSLAKESRREDEHVLVSDLVYKLIVVSADIPDCEMDWLNYSVVGKVRPGFSCNSIQNALFEKDISVIVCPFNEDNLLLTFNSFDETRLHLSDQKELFSKWFFSLISWKDFNEDREFSTWFRLEEGVSNGVPFSIRVSPEPVLKSFFAGNLSPSDSVSRSLEDVNNDVSSSLALDAVPDSLEPVMGTKVVNDEAAPLSREDRSVRVDSISAFENVQNVNPLNAFSRGKQVLIKGNLSGLEVENSELGLDYEDRADSLDFVSPSPNVNKWIKPNKGKKGNRSLAHRLKKKDKRKDKFCGQNAVLEPIRAKLNFNEGQSSKVPSVGIGDEALDSEAQADWTVASHVGLFF</sequence>
<protein>
    <recommendedName>
        <fullName evidence="2">RRM domain-containing protein</fullName>
    </recommendedName>
</protein>
<dbReference type="OrthoDB" id="10462843at2759"/>
<dbReference type="Pfam" id="PF00076">
    <property type="entry name" value="RRM_1"/>
    <property type="match status" value="1"/>
</dbReference>
<evidence type="ECO:0000256" key="1">
    <source>
        <dbReference type="PROSITE-ProRule" id="PRU00176"/>
    </source>
</evidence>